<feature type="compositionally biased region" description="Basic and acidic residues" evidence="1">
    <location>
        <begin position="329"/>
        <end position="352"/>
    </location>
</feature>
<feature type="compositionally biased region" description="Low complexity" evidence="1">
    <location>
        <begin position="299"/>
        <end position="310"/>
    </location>
</feature>
<proteinExistence type="predicted"/>
<name>A0AAN6WQ81_9PEZI</name>
<keyword evidence="3" id="KW-1185">Reference proteome</keyword>
<reference evidence="2" key="2">
    <citation type="submission" date="2023-05" db="EMBL/GenBank/DDBJ databases">
        <authorList>
            <consortium name="Lawrence Berkeley National Laboratory"/>
            <person name="Steindorff A."/>
            <person name="Hensen N."/>
            <person name="Bonometti L."/>
            <person name="Westerberg I."/>
            <person name="Brannstrom I.O."/>
            <person name="Guillou S."/>
            <person name="Cros-Aarteil S."/>
            <person name="Calhoun S."/>
            <person name="Haridas S."/>
            <person name="Kuo A."/>
            <person name="Mondo S."/>
            <person name="Pangilinan J."/>
            <person name="Riley R."/>
            <person name="Labutti K."/>
            <person name="Andreopoulos B."/>
            <person name="Lipzen A."/>
            <person name="Chen C."/>
            <person name="Yanf M."/>
            <person name="Daum C."/>
            <person name="Ng V."/>
            <person name="Clum A."/>
            <person name="Ohm R."/>
            <person name="Martin F."/>
            <person name="Silar P."/>
            <person name="Natvig D."/>
            <person name="Lalanne C."/>
            <person name="Gautier V."/>
            <person name="Ament-Velasquez S.L."/>
            <person name="Kruys A."/>
            <person name="Hutchinson M.I."/>
            <person name="Powell A.J."/>
            <person name="Barry K."/>
            <person name="Miller A.N."/>
            <person name="Grigoriev I.V."/>
            <person name="Debuchy R."/>
            <person name="Gladieux P."/>
            <person name="Thoren M.H."/>
            <person name="Johannesson H."/>
        </authorList>
    </citation>
    <scope>NUCLEOTIDE SEQUENCE</scope>
    <source>
        <strain evidence="2">PSN309</strain>
    </source>
</reference>
<reference evidence="2" key="1">
    <citation type="journal article" date="2023" name="Mol. Phylogenet. Evol.">
        <title>Genome-scale phylogeny and comparative genomics of the fungal order Sordariales.</title>
        <authorList>
            <person name="Hensen N."/>
            <person name="Bonometti L."/>
            <person name="Westerberg I."/>
            <person name="Brannstrom I.O."/>
            <person name="Guillou S."/>
            <person name="Cros-Aarteil S."/>
            <person name="Calhoun S."/>
            <person name="Haridas S."/>
            <person name="Kuo A."/>
            <person name="Mondo S."/>
            <person name="Pangilinan J."/>
            <person name="Riley R."/>
            <person name="LaButti K."/>
            <person name="Andreopoulos B."/>
            <person name="Lipzen A."/>
            <person name="Chen C."/>
            <person name="Yan M."/>
            <person name="Daum C."/>
            <person name="Ng V."/>
            <person name="Clum A."/>
            <person name="Steindorff A."/>
            <person name="Ohm R.A."/>
            <person name="Martin F."/>
            <person name="Silar P."/>
            <person name="Natvig D.O."/>
            <person name="Lalanne C."/>
            <person name="Gautier V."/>
            <person name="Ament-Velasquez S.L."/>
            <person name="Kruys A."/>
            <person name="Hutchinson M.I."/>
            <person name="Powell A.J."/>
            <person name="Barry K."/>
            <person name="Miller A.N."/>
            <person name="Grigoriev I.V."/>
            <person name="Debuchy R."/>
            <person name="Gladieux P."/>
            <person name="Hiltunen Thoren M."/>
            <person name="Johannesson H."/>
        </authorList>
    </citation>
    <scope>NUCLEOTIDE SEQUENCE</scope>
    <source>
        <strain evidence="2">PSN309</strain>
    </source>
</reference>
<comment type="caution">
    <text evidence="2">The sequence shown here is derived from an EMBL/GenBank/DDBJ whole genome shotgun (WGS) entry which is preliminary data.</text>
</comment>
<evidence type="ECO:0000313" key="3">
    <source>
        <dbReference type="Proteomes" id="UP001302126"/>
    </source>
</evidence>
<sequence length="481" mass="52475">MSQSSSHQHPVESIETTEPPPLDFQFVLQIWNPDAGRWSCLGWTQARRRCRRPMSQAQKDKIMEYLGQLEELAEEERDTDIMEVQLLEKLSYLCLCHLHEDDETAAELVGYWVEALEQAYALHTKATEEASTALADPQQKLLPREIETSSSPDTKVAKSAGRTPGPNTIQSPSRQKQTAATTSTSSPPASKTVDKAETPSTQRRTFNLTRPPNTSCPFTANSPFASRGPSQIPSPNNPHPVGTPQSALSKATTTPSVHSPPSSTNTPSFIFGSSSPAGSHFDTPSKPPQSSPYGSCTPSSAARSEAEQQSLLGSQRRYFDNLGESLEPQRRWHSLQKDSETGARSSDQEVKSLADNIGKIQLSRDNDPNTSSPLASVSALRSKTASPLVSPVTHRRPRGHRQSHSPAHRRRFVSRPSNFSIKQEEGGSPILSSVGGNSIGGDSSQNGKATAEGKENEDNNQYEFTFHDPRKPSIVSKSNTP</sequence>
<feature type="compositionally biased region" description="Basic residues" evidence="1">
    <location>
        <begin position="393"/>
        <end position="413"/>
    </location>
</feature>
<feature type="compositionally biased region" description="Polar residues" evidence="1">
    <location>
        <begin position="198"/>
        <end position="234"/>
    </location>
</feature>
<accession>A0AAN6WQ81</accession>
<dbReference type="Proteomes" id="UP001302126">
    <property type="component" value="Unassembled WGS sequence"/>
</dbReference>
<feature type="compositionally biased region" description="Polar residues" evidence="1">
    <location>
        <begin position="430"/>
        <end position="448"/>
    </location>
</feature>
<feature type="region of interest" description="Disordered" evidence="1">
    <location>
        <begin position="130"/>
        <end position="310"/>
    </location>
</feature>
<evidence type="ECO:0000313" key="2">
    <source>
        <dbReference type="EMBL" id="KAK4185728.1"/>
    </source>
</evidence>
<feature type="region of interest" description="Disordered" evidence="1">
    <location>
        <begin position="329"/>
        <end position="481"/>
    </location>
</feature>
<protein>
    <submittedName>
        <fullName evidence="2">Uncharacterized protein</fullName>
    </submittedName>
</protein>
<organism evidence="2 3">
    <name type="scientific">Podospora australis</name>
    <dbReference type="NCBI Taxonomy" id="1536484"/>
    <lineage>
        <taxon>Eukaryota</taxon>
        <taxon>Fungi</taxon>
        <taxon>Dikarya</taxon>
        <taxon>Ascomycota</taxon>
        <taxon>Pezizomycotina</taxon>
        <taxon>Sordariomycetes</taxon>
        <taxon>Sordariomycetidae</taxon>
        <taxon>Sordariales</taxon>
        <taxon>Podosporaceae</taxon>
        <taxon>Podospora</taxon>
    </lineage>
</organism>
<feature type="compositionally biased region" description="Low complexity" evidence="1">
    <location>
        <begin position="178"/>
        <end position="190"/>
    </location>
</feature>
<evidence type="ECO:0000256" key="1">
    <source>
        <dbReference type="SAM" id="MobiDB-lite"/>
    </source>
</evidence>
<gene>
    <name evidence="2" type="ORF">QBC35DRAFT_453960</name>
</gene>
<feature type="compositionally biased region" description="Polar residues" evidence="1">
    <location>
        <begin position="165"/>
        <end position="177"/>
    </location>
</feature>
<feature type="compositionally biased region" description="Polar residues" evidence="1">
    <location>
        <begin position="368"/>
        <end position="387"/>
    </location>
</feature>
<dbReference type="AlphaFoldDB" id="A0AAN6WQ81"/>
<feature type="compositionally biased region" description="Low complexity" evidence="1">
    <location>
        <begin position="252"/>
        <end position="268"/>
    </location>
</feature>
<dbReference type="EMBL" id="MU864441">
    <property type="protein sequence ID" value="KAK4185728.1"/>
    <property type="molecule type" value="Genomic_DNA"/>
</dbReference>